<reference evidence="2 3" key="1">
    <citation type="journal article" date="2018" name="Environ. Microbiol.">
        <title>Ecological and genomic features of two widespread freshwater picocyanobacteria.</title>
        <authorList>
            <person name="Cabello-Yeves P.J."/>
            <person name="Picazo A."/>
            <person name="Camacho A."/>
            <person name="Callieri C."/>
            <person name="Rosselli R."/>
            <person name="Roda-Garcia J.J."/>
            <person name="Coutinho F.H."/>
            <person name="Rodriguez-Valera F."/>
        </authorList>
    </citation>
    <scope>NUCLEOTIDE SEQUENCE [LARGE SCALE GENOMIC DNA]</scope>
    <source>
        <strain evidence="2 3">Tous</strain>
    </source>
</reference>
<dbReference type="SUPFAM" id="SSF55073">
    <property type="entry name" value="Nucleotide cyclase"/>
    <property type="match status" value="1"/>
</dbReference>
<dbReference type="InterPro" id="IPR003018">
    <property type="entry name" value="GAF"/>
</dbReference>
<dbReference type="Gene3D" id="3.30.450.40">
    <property type="match status" value="1"/>
</dbReference>
<dbReference type="InterPro" id="IPR029016">
    <property type="entry name" value="GAF-like_dom_sf"/>
</dbReference>
<evidence type="ECO:0000259" key="1">
    <source>
        <dbReference type="PROSITE" id="PS50887"/>
    </source>
</evidence>
<dbReference type="EMBL" id="PXXO01000006">
    <property type="protein sequence ID" value="PSJ05690.1"/>
    <property type="molecule type" value="Genomic_DNA"/>
</dbReference>
<organism evidence="2 3">
    <name type="scientific">Cyanobium usitatum str. Tous</name>
    <dbReference type="NCBI Taxonomy" id="2116684"/>
    <lineage>
        <taxon>Bacteria</taxon>
        <taxon>Bacillati</taxon>
        <taxon>Cyanobacteriota</taxon>
        <taxon>Cyanophyceae</taxon>
        <taxon>Synechococcales</taxon>
        <taxon>Prochlorococcaceae</taxon>
        <taxon>Cyanobium</taxon>
    </lineage>
</organism>
<sequence length="336" mass="36773">MQEAPIPEDDSARLKELHSYGVLDTQSEAIFDDITHLVQDITGAKIGVISLIDENRQWFKSCVGLDDAPKETPRNISLCGHTIVQRRPLIVNDALEDDRFADNPLVLGEPRIRFYAGFPLIAANGMALGSLCAIDIEPKALTPKQVTSLERLARQVVSQMELRREAHLLQSAELALQAQGGNGQVKPGIQLLSEINPVMNREQLQQMLSLLLGLDQPPCFALARCKFKEYSRVSATIGSAAAKNLIQTGLERLRDCLPAQASTAYFSDDEIAIVLPQLSEESAITAVAERCMASLEAPLKLNDRDIELGMNMGIAIFKKTIAMLILYSLTPASPNA</sequence>
<gene>
    <name evidence="2" type="ORF">C7K55_06525</name>
</gene>
<dbReference type="Pfam" id="PF00990">
    <property type="entry name" value="GGDEF"/>
    <property type="match status" value="1"/>
</dbReference>
<dbReference type="Pfam" id="PF01590">
    <property type="entry name" value="GAF"/>
    <property type="match status" value="1"/>
</dbReference>
<name>A0A2P7MWT1_9CYAN</name>
<evidence type="ECO:0000313" key="3">
    <source>
        <dbReference type="Proteomes" id="UP000243002"/>
    </source>
</evidence>
<protein>
    <recommendedName>
        <fullName evidence="1">GGDEF domain-containing protein</fullName>
    </recommendedName>
</protein>
<dbReference type="AlphaFoldDB" id="A0A2P7MWT1"/>
<feature type="domain" description="GGDEF" evidence="1">
    <location>
        <begin position="218"/>
        <end position="336"/>
    </location>
</feature>
<dbReference type="RefSeq" id="WP_106502624.1">
    <property type="nucleotide sequence ID" value="NZ_PXXO01000006.1"/>
</dbReference>
<dbReference type="PANTHER" id="PTHR43102">
    <property type="entry name" value="SLR1143 PROTEIN"/>
    <property type="match status" value="1"/>
</dbReference>
<dbReference type="PANTHER" id="PTHR43102:SF2">
    <property type="entry name" value="GAF DOMAIN-CONTAINING PROTEIN"/>
    <property type="match status" value="1"/>
</dbReference>
<comment type="caution">
    <text evidence="2">The sequence shown here is derived from an EMBL/GenBank/DDBJ whole genome shotgun (WGS) entry which is preliminary data.</text>
</comment>
<accession>A0A2P7MWT1</accession>
<keyword evidence="3" id="KW-1185">Reference proteome</keyword>
<dbReference type="InterPro" id="IPR000160">
    <property type="entry name" value="GGDEF_dom"/>
</dbReference>
<evidence type="ECO:0000313" key="2">
    <source>
        <dbReference type="EMBL" id="PSJ05690.1"/>
    </source>
</evidence>
<dbReference type="OrthoDB" id="442691at2"/>
<dbReference type="Proteomes" id="UP000243002">
    <property type="component" value="Unassembled WGS sequence"/>
</dbReference>
<dbReference type="InterPro" id="IPR043128">
    <property type="entry name" value="Rev_trsase/Diguanyl_cyclase"/>
</dbReference>
<dbReference type="SUPFAM" id="SSF55781">
    <property type="entry name" value="GAF domain-like"/>
    <property type="match status" value="1"/>
</dbReference>
<dbReference type="SMART" id="SM00065">
    <property type="entry name" value="GAF"/>
    <property type="match status" value="1"/>
</dbReference>
<dbReference type="InterPro" id="IPR029787">
    <property type="entry name" value="Nucleotide_cyclase"/>
</dbReference>
<proteinExistence type="predicted"/>
<dbReference type="Gene3D" id="3.30.70.270">
    <property type="match status" value="1"/>
</dbReference>
<dbReference type="PROSITE" id="PS50887">
    <property type="entry name" value="GGDEF"/>
    <property type="match status" value="1"/>
</dbReference>